<organism evidence="4 5">
    <name type="scientific">Haemonchus contortus</name>
    <name type="common">Barber pole worm</name>
    <dbReference type="NCBI Taxonomy" id="6289"/>
    <lineage>
        <taxon>Eukaryota</taxon>
        <taxon>Metazoa</taxon>
        <taxon>Ecdysozoa</taxon>
        <taxon>Nematoda</taxon>
        <taxon>Chromadorea</taxon>
        <taxon>Rhabditida</taxon>
        <taxon>Rhabditina</taxon>
        <taxon>Rhabditomorpha</taxon>
        <taxon>Strongyloidea</taxon>
        <taxon>Trichostrongylidae</taxon>
        <taxon>Haemonchus</taxon>
    </lineage>
</organism>
<protein>
    <recommendedName>
        <fullName evidence="1">Major sperm protein</fullName>
    </recommendedName>
</protein>
<reference evidence="5" key="1">
    <citation type="submission" date="2020-12" db="UniProtKB">
        <authorList>
            <consortium name="WormBaseParasite"/>
        </authorList>
    </citation>
    <scope>IDENTIFICATION</scope>
    <source>
        <strain evidence="5">MHco3</strain>
    </source>
</reference>
<evidence type="ECO:0000313" key="4">
    <source>
        <dbReference type="Proteomes" id="UP000025227"/>
    </source>
</evidence>
<feature type="region of interest" description="Disordered" evidence="2">
    <location>
        <begin position="1"/>
        <end position="62"/>
    </location>
</feature>
<evidence type="ECO:0000313" key="5">
    <source>
        <dbReference type="WBParaSite" id="HCON_00142910-00001"/>
    </source>
</evidence>
<dbReference type="PANTHER" id="PTHR22947:SF39">
    <property type="entry name" value="MSP DOMAIN-CONTAINING PROTEIN"/>
    <property type="match status" value="1"/>
</dbReference>
<dbReference type="WBParaSite" id="HCON_00142910-00001">
    <property type="protein sequence ID" value="HCON_00142910-00001"/>
    <property type="gene ID" value="HCON_00142910"/>
</dbReference>
<dbReference type="PANTHER" id="PTHR22947">
    <property type="entry name" value="MAJOR SPERM PROTEIN"/>
    <property type="match status" value="1"/>
</dbReference>
<name>A0A7I4YUR6_HAECO</name>
<dbReference type="InterPro" id="IPR000535">
    <property type="entry name" value="MSP_dom"/>
</dbReference>
<evidence type="ECO:0000256" key="1">
    <source>
        <dbReference type="RuleBase" id="RU003425"/>
    </source>
</evidence>
<keyword evidence="1" id="KW-0963">Cytoplasm</keyword>
<dbReference type="Proteomes" id="UP000025227">
    <property type="component" value="Unplaced"/>
</dbReference>
<dbReference type="Pfam" id="PF00635">
    <property type="entry name" value="Motile_Sperm"/>
    <property type="match status" value="2"/>
</dbReference>
<dbReference type="OrthoDB" id="5859686at2759"/>
<dbReference type="PROSITE" id="PS50202">
    <property type="entry name" value="MSP"/>
    <property type="match status" value="2"/>
</dbReference>
<feature type="domain" description="MSP" evidence="3">
    <location>
        <begin position="206"/>
        <end position="325"/>
    </location>
</feature>
<feature type="compositionally biased region" description="Basic and acidic residues" evidence="2">
    <location>
        <begin position="43"/>
        <end position="55"/>
    </location>
</feature>
<keyword evidence="1" id="KW-0206">Cytoskeleton</keyword>
<comment type="function">
    <text evidence="1">Central component in molecular interactions underlying sperm crawling. Forms an extensive filament system that extends from sperm villipoda, along the leading edge of the pseudopod.</text>
</comment>
<evidence type="ECO:0000259" key="3">
    <source>
        <dbReference type="PROSITE" id="PS50202"/>
    </source>
</evidence>
<sequence length="325" mass="36307">MKNKVPTERSNSAEGKIISSAETLKKRQEGRKGAKRKFIHVKMSKEAQEEMKKMEGASSERGWKSKIEAMQKKEGADDDVPAVVGIGDEGFLMTKNCFYWKKYGGTKQLTIHNNTDTIHAIKIKSSDNALYRITPPMGSVLPSETYTVKIHRTHAPIKPDKIIVISVPTVKEERYLEELFDSPFVPNSKLSITQIVEAGNNIPAYHAPCAPEGASCLKFSAVKLAFNGEVGGDQNLRITSAMAVRIGFKVQCTDNRLFLFRPVFGIIEPKETFRIKVTRSPHPRKRDKMIVCATVLKGEKESQLPSMFLKKGLSITELCIPLTCH</sequence>
<accession>A0A7I4YUR6</accession>
<dbReference type="InterPro" id="IPR008962">
    <property type="entry name" value="PapD-like_sf"/>
</dbReference>
<feature type="compositionally biased region" description="Basic residues" evidence="2">
    <location>
        <begin position="33"/>
        <end position="42"/>
    </location>
</feature>
<dbReference type="InterPro" id="IPR013783">
    <property type="entry name" value="Ig-like_fold"/>
</dbReference>
<dbReference type="Gene3D" id="2.60.40.10">
    <property type="entry name" value="Immunoglobulins"/>
    <property type="match status" value="2"/>
</dbReference>
<keyword evidence="4" id="KW-1185">Reference proteome</keyword>
<feature type="compositionally biased region" description="Basic and acidic residues" evidence="2">
    <location>
        <begin position="23"/>
        <end position="32"/>
    </location>
</feature>
<feature type="domain" description="MSP" evidence="3">
    <location>
        <begin position="76"/>
        <end position="195"/>
    </location>
</feature>
<dbReference type="InterPro" id="IPR051774">
    <property type="entry name" value="Sperm-specific_class_P"/>
</dbReference>
<dbReference type="AlphaFoldDB" id="A0A7I4YUR6"/>
<proteinExistence type="predicted"/>
<evidence type="ECO:0000256" key="2">
    <source>
        <dbReference type="SAM" id="MobiDB-lite"/>
    </source>
</evidence>
<dbReference type="SUPFAM" id="SSF49354">
    <property type="entry name" value="PapD-like"/>
    <property type="match status" value="2"/>
</dbReference>